<reference evidence="2 3" key="1">
    <citation type="journal article" date="2023" name="BMC Biol.">
        <title>The compact genome of the sponge Oopsacas minuta (Hexactinellida) is lacking key metazoan core genes.</title>
        <authorList>
            <person name="Santini S."/>
            <person name="Schenkelaars Q."/>
            <person name="Jourda C."/>
            <person name="Duchesne M."/>
            <person name="Belahbib H."/>
            <person name="Rocher C."/>
            <person name="Selva M."/>
            <person name="Riesgo A."/>
            <person name="Vervoort M."/>
            <person name="Leys S.P."/>
            <person name="Kodjabachian L."/>
            <person name="Le Bivic A."/>
            <person name="Borchiellini C."/>
            <person name="Claverie J.M."/>
            <person name="Renard E."/>
        </authorList>
    </citation>
    <scope>NUCLEOTIDE SEQUENCE [LARGE SCALE GENOMIC DNA]</scope>
    <source>
        <strain evidence="2">SPO-2</strain>
    </source>
</reference>
<evidence type="ECO:0000313" key="3">
    <source>
        <dbReference type="Proteomes" id="UP001165289"/>
    </source>
</evidence>
<dbReference type="AlphaFoldDB" id="A0AAV7KB54"/>
<accession>A0AAV7KB54</accession>
<name>A0AAV7KB54_9METZ</name>
<comment type="caution">
    <text evidence="2">The sequence shown here is derived from an EMBL/GenBank/DDBJ whole genome shotgun (WGS) entry which is preliminary data.</text>
</comment>
<proteinExistence type="predicted"/>
<evidence type="ECO:0000313" key="2">
    <source>
        <dbReference type="EMBL" id="KAI6658073.1"/>
    </source>
</evidence>
<protein>
    <submittedName>
        <fullName evidence="2">Uncharacterized protein</fullName>
    </submittedName>
</protein>
<organism evidence="2 3">
    <name type="scientific">Oopsacas minuta</name>
    <dbReference type="NCBI Taxonomy" id="111878"/>
    <lineage>
        <taxon>Eukaryota</taxon>
        <taxon>Metazoa</taxon>
        <taxon>Porifera</taxon>
        <taxon>Hexactinellida</taxon>
        <taxon>Hexasterophora</taxon>
        <taxon>Lyssacinosida</taxon>
        <taxon>Leucopsacidae</taxon>
        <taxon>Oopsacas</taxon>
    </lineage>
</organism>
<dbReference type="PANTHER" id="PTHR28457">
    <property type="entry name" value="COILED-COIL DOMAIN-CONTAINING PROTEIN 189"/>
    <property type="match status" value="1"/>
</dbReference>
<dbReference type="Pfam" id="PF14769">
    <property type="entry name" value="CLAMP"/>
    <property type="match status" value="1"/>
</dbReference>
<dbReference type="PANTHER" id="PTHR28457:SF3">
    <property type="entry name" value="CILIARY-ASSOCIATED CALCIUM-BINDING COILED-COIL PROTEIN 1"/>
    <property type="match status" value="1"/>
</dbReference>
<dbReference type="Proteomes" id="UP001165289">
    <property type="component" value="Unassembled WGS sequence"/>
</dbReference>
<sequence length="250" mass="28018">MKKSPTKLPAAGSPLPDLSLSKPEPIQLDTPTQIIAPQDLEQLATLVDTPDTLNDTFTKLLTLAKDPKTDMKTKIERDFLLFAYYWANKQGFETENISTFLGFIYDLYHSISFEETDKKKLISEIEGKLRGGGVEGYVGGLTGLSEEQLKSVLQFISLSLLQHFRLYKYVLTKERASEVVKQSITIETVPDASTQLIAPLEEAVPVSFYNSLINPQPNSEMKGDTIEPHDTIQKTETEIEAIKEKFTAEK</sequence>
<feature type="region of interest" description="Disordered" evidence="1">
    <location>
        <begin position="1"/>
        <end position="24"/>
    </location>
</feature>
<keyword evidence="3" id="KW-1185">Reference proteome</keyword>
<evidence type="ECO:0000256" key="1">
    <source>
        <dbReference type="SAM" id="MobiDB-lite"/>
    </source>
</evidence>
<gene>
    <name evidence="2" type="ORF">LOD99_15786</name>
</gene>
<dbReference type="InterPro" id="IPR032727">
    <property type="entry name" value="CLAMP"/>
</dbReference>
<dbReference type="EMBL" id="JAKMXF010000110">
    <property type="protein sequence ID" value="KAI6658073.1"/>
    <property type="molecule type" value="Genomic_DNA"/>
</dbReference>